<dbReference type="GO" id="GO:0005634">
    <property type="term" value="C:nucleus"/>
    <property type="evidence" value="ECO:0007669"/>
    <property type="project" value="InterPro"/>
</dbReference>
<keyword evidence="8" id="KW-1185">Reference proteome</keyword>
<gene>
    <name evidence="7" type="ORF">CBOVIS_LOCUS9922</name>
</gene>
<feature type="compositionally biased region" description="Low complexity" evidence="5">
    <location>
        <begin position="1089"/>
        <end position="1101"/>
    </location>
</feature>
<dbReference type="EC" id="3.4.22.49" evidence="2"/>
<dbReference type="GO" id="GO:0004197">
    <property type="term" value="F:cysteine-type endopeptidase activity"/>
    <property type="evidence" value="ECO:0007669"/>
    <property type="project" value="InterPro"/>
</dbReference>
<feature type="compositionally biased region" description="Basic residues" evidence="5">
    <location>
        <begin position="1124"/>
        <end position="1134"/>
    </location>
</feature>
<dbReference type="GO" id="GO:0051307">
    <property type="term" value="P:meiotic chromosome separation"/>
    <property type="evidence" value="ECO:0007669"/>
    <property type="project" value="TreeGrafter"/>
</dbReference>
<dbReference type="EMBL" id="CADEPM010000006">
    <property type="protein sequence ID" value="CAB3408095.1"/>
    <property type="molecule type" value="Genomic_DNA"/>
</dbReference>
<evidence type="ECO:0000259" key="6">
    <source>
        <dbReference type="PROSITE" id="PS51700"/>
    </source>
</evidence>
<reference evidence="7 8" key="1">
    <citation type="submission" date="2020-04" db="EMBL/GenBank/DDBJ databases">
        <authorList>
            <person name="Laetsch R D."/>
            <person name="Stevens L."/>
            <person name="Kumar S."/>
            <person name="Blaxter L. M."/>
        </authorList>
    </citation>
    <scope>NUCLEOTIDE SEQUENCE [LARGE SCALE GENOMIC DNA]</scope>
</reference>
<dbReference type="Pfam" id="PF03568">
    <property type="entry name" value="Separin_C"/>
    <property type="match status" value="1"/>
</dbReference>
<dbReference type="GO" id="GO:0005737">
    <property type="term" value="C:cytoplasm"/>
    <property type="evidence" value="ECO:0007669"/>
    <property type="project" value="TreeGrafter"/>
</dbReference>
<keyword evidence="3" id="KW-0378">Hydrolase</keyword>
<evidence type="ECO:0000313" key="7">
    <source>
        <dbReference type="EMBL" id="CAB3408095.1"/>
    </source>
</evidence>
<comment type="catalytic activity">
    <reaction evidence="1">
        <text>All bonds known to be hydrolyzed by this endopeptidase have arginine in P1 and an acidic residue in P4. P6 is often occupied by an acidic residue or by a hydroxy-amino-acid residue, the phosphorylation of which enhances cleavage.</text>
        <dbReference type="EC" id="3.4.22.49"/>
    </reaction>
</comment>
<dbReference type="GO" id="GO:0006508">
    <property type="term" value="P:proteolysis"/>
    <property type="evidence" value="ECO:0007669"/>
    <property type="project" value="InterPro"/>
</dbReference>
<dbReference type="PROSITE" id="PS51700">
    <property type="entry name" value="SEPARIN"/>
    <property type="match status" value="1"/>
</dbReference>
<keyword evidence="4" id="KW-0159">Chromosome partition</keyword>
<accession>A0A8S1F6I4</accession>
<protein>
    <recommendedName>
        <fullName evidence="2">separase</fullName>
        <ecNumber evidence="2">3.4.22.49</ecNumber>
    </recommendedName>
</protein>
<evidence type="ECO:0000256" key="5">
    <source>
        <dbReference type="SAM" id="MobiDB-lite"/>
    </source>
</evidence>
<sequence length="1134" mass="130020">MKKTERRLLLMVPSRLSFCLFYNGEYYKAIVCLCQYAQLVPEDVTVKDIIVKWLTYLGENELAEAKIKEFKMETVSPCLTEIVQHFLVYMKSKDRRAEKLEKIKACHEKIKENGITKKSFASYDLFSFSSWMMSLLSNVPLSTALENAEFPDRGAYLVEASSKADSLVRNRLAGLAPYSFENTAAANVLEYLERGNTPVSPTEYMSCASSLAWMFELRRELAMFNTSIAQAREAMSAFVLNWRVALRSGSLLRILQAINGAFYYYKVIDEPESKSYLNAIVTSCVNLLSPEAVVIRCSTPIRKEENNRLAVRTPVFSKKENIRKLAVDDENTLLLEITDNMNDLRIEEGNTLHQVSKTCICSTCEHYYNISSMSIEYQFSKALYSDFSQESIVELDKEYVEIRHEIMKVQRILFKEDVKPRPSIFLNEIFAICAIRWISNKIQSEERADETSVQILKNALKATKYVPIRTLEHSLILNQYCRKYRRSFHCRLSWMQPIESKPFVRMGIECALDIIRAVSPFGRKSKTTPTTLSEEEKQKEIEATAKMYQEVRIDNAYHVHLLYREWRANAFPYAARISQEPWESAYAWAEATAIGSRSALQSKIGTCKRDGVTISSGSKLKTCIRAMPEEMTIVQIAKSDEGHIYLIKMHSDRDPIVMPIAHASQATELMDKFTHLLQEDERIAREPGDRTPEQFWNTRRAIDARIKSLLDEAEKNLLDVFAYLFLPSIKLGEKSVKNSARIEKQLNGAIRLGEAKELVFLTSKMNEKDWIKFVTRFCEMRNVSNVNANMFSICYKRFREDIALDTTPTTRKFYTYLIISPDLSQFCWEKLPILASQPFVCRMVSIHAMLSHLESLNQNQKQVPLHVDLDKSYYVLDPDNNLGQTKKRILEFIDKFKWEGTVGETPKPNEVVSALENKDAFFYFGHGSGSKHVNRNTVKQSKCKAISLLMGCGSVRTLPQGLGWDGKSVLLDYVLAKCPLVVGCLWTITDGEIDRYLMRMVDDCFENNSGVDQKQMRQLSEAMENARTKAKLKYLTGASVVMYGFPAIMRPGMMKIETDSELKNISQKVLSSMLDNQVSNNYTNSSYKSPLRSRSARSALRPKNEEAKGFQVFEDPEPEEPPKRITRSRTTRNL</sequence>
<feature type="region of interest" description="Disordered" evidence="5">
    <location>
        <begin position="1081"/>
        <end position="1134"/>
    </location>
</feature>
<proteinExistence type="predicted"/>
<evidence type="ECO:0000256" key="2">
    <source>
        <dbReference type="ARBA" id="ARBA00012489"/>
    </source>
</evidence>
<dbReference type="PANTHER" id="PTHR12792:SF0">
    <property type="entry name" value="SEPARIN"/>
    <property type="match status" value="1"/>
</dbReference>
<dbReference type="OrthoDB" id="10255632at2759"/>
<evidence type="ECO:0000256" key="3">
    <source>
        <dbReference type="ARBA" id="ARBA00022801"/>
    </source>
</evidence>
<dbReference type="GO" id="GO:0072686">
    <property type="term" value="C:mitotic spindle"/>
    <property type="evidence" value="ECO:0007669"/>
    <property type="project" value="TreeGrafter"/>
</dbReference>
<dbReference type="InterPro" id="IPR030397">
    <property type="entry name" value="SEPARIN_core_dom"/>
</dbReference>
<dbReference type="Proteomes" id="UP000494206">
    <property type="component" value="Unassembled WGS sequence"/>
</dbReference>
<organism evidence="7 8">
    <name type="scientific">Caenorhabditis bovis</name>
    <dbReference type="NCBI Taxonomy" id="2654633"/>
    <lineage>
        <taxon>Eukaryota</taxon>
        <taxon>Metazoa</taxon>
        <taxon>Ecdysozoa</taxon>
        <taxon>Nematoda</taxon>
        <taxon>Chromadorea</taxon>
        <taxon>Rhabditida</taxon>
        <taxon>Rhabditina</taxon>
        <taxon>Rhabditomorpha</taxon>
        <taxon>Rhabditoidea</taxon>
        <taxon>Rhabditidae</taxon>
        <taxon>Peloderinae</taxon>
        <taxon>Caenorhabditis</taxon>
    </lineage>
</organism>
<dbReference type="AlphaFoldDB" id="A0A8S1F6I4"/>
<dbReference type="PANTHER" id="PTHR12792">
    <property type="entry name" value="EXTRA SPINDLE POLES 1-RELATED"/>
    <property type="match status" value="1"/>
</dbReference>
<name>A0A8S1F6I4_9PELO</name>
<evidence type="ECO:0000313" key="8">
    <source>
        <dbReference type="Proteomes" id="UP000494206"/>
    </source>
</evidence>
<dbReference type="GO" id="GO:0005813">
    <property type="term" value="C:centrosome"/>
    <property type="evidence" value="ECO:0007669"/>
    <property type="project" value="TreeGrafter"/>
</dbReference>
<dbReference type="InterPro" id="IPR005314">
    <property type="entry name" value="Peptidase_C50"/>
</dbReference>
<evidence type="ECO:0000256" key="4">
    <source>
        <dbReference type="ARBA" id="ARBA00022829"/>
    </source>
</evidence>
<feature type="domain" description="Peptidase C50" evidence="6">
    <location>
        <begin position="869"/>
        <end position="963"/>
    </location>
</feature>
<comment type="caution">
    <text evidence="7">The sequence shown here is derived from an EMBL/GenBank/DDBJ whole genome shotgun (WGS) entry which is preliminary data.</text>
</comment>
<evidence type="ECO:0000256" key="1">
    <source>
        <dbReference type="ARBA" id="ARBA00000451"/>
    </source>
</evidence>